<evidence type="ECO:0000256" key="4">
    <source>
        <dbReference type="ARBA" id="ARBA00022777"/>
    </source>
</evidence>
<keyword evidence="5 6" id="KW-0067">ATP-binding</keyword>
<reference evidence="10 11" key="1">
    <citation type="submission" date="2016-02" db="EMBL/GenBank/DDBJ databases">
        <title>Genome analysis of coral dinoflagellate symbionts highlights evolutionary adaptations to a symbiotic lifestyle.</title>
        <authorList>
            <person name="Aranda M."/>
            <person name="Li Y."/>
            <person name="Liew Y.J."/>
            <person name="Baumgarten S."/>
            <person name="Simakov O."/>
            <person name="Wilson M."/>
            <person name="Piel J."/>
            <person name="Ashoor H."/>
            <person name="Bougouffa S."/>
            <person name="Bajic V.B."/>
            <person name="Ryu T."/>
            <person name="Ravasi T."/>
            <person name="Bayer T."/>
            <person name="Micklem G."/>
            <person name="Kim H."/>
            <person name="Bhak J."/>
            <person name="Lajeunesse T.C."/>
            <person name="Voolstra C.R."/>
        </authorList>
    </citation>
    <scope>NUCLEOTIDE SEQUENCE [LARGE SCALE GENOMIC DNA]</scope>
    <source>
        <strain evidence="10 11">CCMP2467</strain>
    </source>
</reference>
<dbReference type="OrthoDB" id="192887at2759"/>
<feature type="binding site" evidence="6">
    <location>
        <position position="73"/>
    </location>
    <ligand>
        <name>ATP</name>
        <dbReference type="ChEBI" id="CHEBI:30616"/>
    </ligand>
</feature>
<comment type="caution">
    <text evidence="10">The sequence shown here is derived from an EMBL/GenBank/DDBJ whole genome shotgun (WGS) entry which is preliminary data.</text>
</comment>
<evidence type="ECO:0000256" key="6">
    <source>
        <dbReference type="PROSITE-ProRule" id="PRU10141"/>
    </source>
</evidence>
<accession>A0A1Q9EY18</accession>
<gene>
    <name evidence="10" type="primary">MPK4</name>
    <name evidence="10" type="ORF">AK812_SmicGene3745</name>
</gene>
<dbReference type="Gene3D" id="1.10.510.10">
    <property type="entry name" value="Transferase(Phosphotransferase) domain 1"/>
    <property type="match status" value="1"/>
</dbReference>
<dbReference type="InterPro" id="IPR008271">
    <property type="entry name" value="Ser/Thr_kinase_AS"/>
</dbReference>
<feature type="compositionally biased region" description="Low complexity" evidence="8">
    <location>
        <begin position="11"/>
        <end position="20"/>
    </location>
</feature>
<dbReference type="FunFam" id="1.10.510.10:FF:000040">
    <property type="entry name" value="Mitogen-activated protein kinase"/>
    <property type="match status" value="1"/>
</dbReference>
<comment type="similarity">
    <text evidence="7">Belongs to the protein kinase superfamily.</text>
</comment>
<evidence type="ECO:0000313" key="11">
    <source>
        <dbReference type="Proteomes" id="UP000186817"/>
    </source>
</evidence>
<dbReference type="Gene3D" id="3.30.200.20">
    <property type="entry name" value="Phosphorylase Kinase, domain 1"/>
    <property type="match status" value="1"/>
</dbReference>
<dbReference type="InterPro" id="IPR000719">
    <property type="entry name" value="Prot_kinase_dom"/>
</dbReference>
<keyword evidence="2" id="KW-0808">Transferase</keyword>
<dbReference type="EMBL" id="LSRX01000044">
    <property type="protein sequence ID" value="OLQ12338.1"/>
    <property type="molecule type" value="Genomic_DNA"/>
</dbReference>
<dbReference type="Pfam" id="PF00069">
    <property type="entry name" value="Pkinase"/>
    <property type="match status" value="1"/>
</dbReference>
<feature type="domain" description="Protein kinase" evidence="9">
    <location>
        <begin position="43"/>
        <end position="337"/>
    </location>
</feature>
<organism evidence="10 11">
    <name type="scientific">Symbiodinium microadriaticum</name>
    <name type="common">Dinoflagellate</name>
    <name type="synonym">Zooxanthella microadriatica</name>
    <dbReference type="NCBI Taxonomy" id="2951"/>
    <lineage>
        <taxon>Eukaryota</taxon>
        <taxon>Sar</taxon>
        <taxon>Alveolata</taxon>
        <taxon>Dinophyceae</taxon>
        <taxon>Suessiales</taxon>
        <taxon>Symbiodiniaceae</taxon>
        <taxon>Symbiodinium</taxon>
    </lineage>
</organism>
<dbReference type="PROSITE" id="PS00108">
    <property type="entry name" value="PROTEIN_KINASE_ST"/>
    <property type="match status" value="1"/>
</dbReference>
<evidence type="ECO:0000256" key="2">
    <source>
        <dbReference type="ARBA" id="ARBA00022679"/>
    </source>
</evidence>
<dbReference type="OMA" id="CYFLYQM"/>
<keyword evidence="11" id="KW-1185">Reference proteome</keyword>
<evidence type="ECO:0000256" key="5">
    <source>
        <dbReference type="ARBA" id="ARBA00022840"/>
    </source>
</evidence>
<protein>
    <submittedName>
        <fullName evidence="10">Mitogen-activated protein kinase 4</fullName>
    </submittedName>
</protein>
<name>A0A1Q9EY18_SYMMI</name>
<dbReference type="SUPFAM" id="SSF56112">
    <property type="entry name" value="Protein kinase-like (PK-like)"/>
    <property type="match status" value="1"/>
</dbReference>
<evidence type="ECO:0000313" key="10">
    <source>
        <dbReference type="EMBL" id="OLQ12338.1"/>
    </source>
</evidence>
<feature type="region of interest" description="Disordered" evidence="8">
    <location>
        <begin position="1"/>
        <end position="20"/>
    </location>
</feature>
<dbReference type="InterPro" id="IPR011009">
    <property type="entry name" value="Kinase-like_dom_sf"/>
</dbReference>
<dbReference type="Proteomes" id="UP000186817">
    <property type="component" value="Unassembled WGS sequence"/>
</dbReference>
<evidence type="ECO:0000259" key="9">
    <source>
        <dbReference type="PROSITE" id="PS50011"/>
    </source>
</evidence>
<evidence type="ECO:0000256" key="8">
    <source>
        <dbReference type="SAM" id="MobiDB-lite"/>
    </source>
</evidence>
<dbReference type="InterPro" id="IPR017441">
    <property type="entry name" value="Protein_kinase_ATP_BS"/>
</dbReference>
<dbReference type="PROSITE" id="PS00107">
    <property type="entry name" value="PROTEIN_KINASE_ATP"/>
    <property type="match status" value="1"/>
</dbReference>
<evidence type="ECO:0000256" key="3">
    <source>
        <dbReference type="ARBA" id="ARBA00022741"/>
    </source>
</evidence>
<evidence type="ECO:0000256" key="1">
    <source>
        <dbReference type="ARBA" id="ARBA00022527"/>
    </source>
</evidence>
<dbReference type="AlphaFoldDB" id="A0A1Q9EY18"/>
<dbReference type="InterPro" id="IPR050117">
    <property type="entry name" value="MAPK"/>
</dbReference>
<dbReference type="PROSITE" id="PS50011">
    <property type="entry name" value="PROTEIN_KINASE_DOM"/>
    <property type="match status" value="1"/>
</dbReference>
<dbReference type="GO" id="GO:0005524">
    <property type="term" value="F:ATP binding"/>
    <property type="evidence" value="ECO:0007669"/>
    <property type="project" value="UniProtKB-UniRule"/>
</dbReference>
<keyword evidence="4 10" id="KW-0418">Kinase</keyword>
<dbReference type="CDD" id="cd07834">
    <property type="entry name" value="STKc_MAPK"/>
    <property type="match status" value="1"/>
</dbReference>
<keyword evidence="1 7" id="KW-0723">Serine/threonine-protein kinase</keyword>
<proteinExistence type="inferred from homology"/>
<dbReference type="PANTHER" id="PTHR24055">
    <property type="entry name" value="MITOGEN-ACTIVATED PROTEIN KINASE"/>
    <property type="match status" value="1"/>
</dbReference>
<dbReference type="GO" id="GO:0004674">
    <property type="term" value="F:protein serine/threonine kinase activity"/>
    <property type="evidence" value="ECO:0007669"/>
    <property type="project" value="UniProtKB-KW"/>
</dbReference>
<keyword evidence="3 6" id="KW-0547">Nucleotide-binding</keyword>
<sequence>MACHPPWNDDPSAAESTPAEEALPPGIAEHKAGGTTFRVPDHLSLIRVLGKGTYGAVSAFRDDRTGEEFAVKKIPNPCRNTVEAKRCLREIKLLSMLEHECIIKLVKVLEPPSTVFTEVYLVTELMDADLHTVICSDQPLSEDHVQFFIYQILRALLYLHSANVVHRDLKPLNVLVNKNCDIKLCDFGLARGRAGFDQDDDTWLRTEYVGTRWYRAPEVILTSREYTAAVDMWSAGCILGELISRAPMFRGADFLDQLRSICAIVGTPEESELSFIPEENQAARNFLRTKYPGLPRQNWKAMFPHASDTQCDLLDRLLQFDPNKRLTAHDALRHAYLEDHHDEEEEPLASGHVDWAFDETALDADSLQRKIYREAATQEVLDRDAEELRAKGDLLYGLTGRSGYCVRMGLDAAHRGTWRLESGGSNATILASGKLPEMEDIVQVVAGRVQFGGRANEWSPSTLITLSAQLRFFPAGWHLAYFDNFALQEIQTLEPVYY</sequence>
<dbReference type="SMART" id="SM00220">
    <property type="entry name" value="S_TKc"/>
    <property type="match status" value="1"/>
</dbReference>
<evidence type="ECO:0000256" key="7">
    <source>
        <dbReference type="RuleBase" id="RU000304"/>
    </source>
</evidence>